<comment type="caution">
    <text evidence="1">The sequence shown here is derived from an EMBL/GenBank/DDBJ whole genome shotgun (WGS) entry which is preliminary data.</text>
</comment>
<dbReference type="Proteomes" id="UP001054837">
    <property type="component" value="Unassembled WGS sequence"/>
</dbReference>
<accession>A0AAV4RY12</accession>
<dbReference type="AlphaFoldDB" id="A0AAV4RY12"/>
<evidence type="ECO:0000313" key="1">
    <source>
        <dbReference type="EMBL" id="GIY25002.1"/>
    </source>
</evidence>
<reference evidence="1 2" key="1">
    <citation type="submission" date="2021-06" db="EMBL/GenBank/DDBJ databases">
        <title>Caerostris darwini draft genome.</title>
        <authorList>
            <person name="Kono N."/>
            <person name="Arakawa K."/>
        </authorList>
    </citation>
    <scope>NUCLEOTIDE SEQUENCE [LARGE SCALE GENOMIC DNA]</scope>
</reference>
<evidence type="ECO:0000313" key="2">
    <source>
        <dbReference type="Proteomes" id="UP001054837"/>
    </source>
</evidence>
<organism evidence="1 2">
    <name type="scientific">Caerostris darwini</name>
    <dbReference type="NCBI Taxonomy" id="1538125"/>
    <lineage>
        <taxon>Eukaryota</taxon>
        <taxon>Metazoa</taxon>
        <taxon>Ecdysozoa</taxon>
        <taxon>Arthropoda</taxon>
        <taxon>Chelicerata</taxon>
        <taxon>Arachnida</taxon>
        <taxon>Araneae</taxon>
        <taxon>Araneomorphae</taxon>
        <taxon>Entelegynae</taxon>
        <taxon>Araneoidea</taxon>
        <taxon>Araneidae</taxon>
        <taxon>Caerostris</taxon>
    </lineage>
</organism>
<gene>
    <name evidence="1" type="ORF">CDAR_230471</name>
</gene>
<keyword evidence="2" id="KW-1185">Reference proteome</keyword>
<sequence>MVAFLFLDETLKTSRIVGRNTFPQAQLLFQESMKLNKQFVHLYSSGGTGVNPHLSLLKVSHQSINIITVTVKVSKSTQLVPGQSRDECDDCEHPRRLKPIERTRYV</sequence>
<protein>
    <submittedName>
        <fullName evidence="1">Uncharacterized protein</fullName>
    </submittedName>
</protein>
<dbReference type="EMBL" id="BPLQ01006758">
    <property type="protein sequence ID" value="GIY25002.1"/>
    <property type="molecule type" value="Genomic_DNA"/>
</dbReference>
<proteinExistence type="predicted"/>
<name>A0AAV4RY12_9ARAC</name>